<dbReference type="AlphaFoldDB" id="X1GI25"/>
<name>X1GI25_9ZZZZ</name>
<dbReference type="EMBL" id="BARU01005781">
    <property type="protein sequence ID" value="GAH41274.1"/>
    <property type="molecule type" value="Genomic_DNA"/>
</dbReference>
<organism evidence="1">
    <name type="scientific">marine sediment metagenome</name>
    <dbReference type="NCBI Taxonomy" id="412755"/>
    <lineage>
        <taxon>unclassified sequences</taxon>
        <taxon>metagenomes</taxon>
        <taxon>ecological metagenomes</taxon>
    </lineage>
</organism>
<dbReference type="Gene3D" id="2.20.25.10">
    <property type="match status" value="1"/>
</dbReference>
<proteinExistence type="predicted"/>
<gene>
    <name evidence="1" type="ORF">S03H2_11315</name>
</gene>
<evidence type="ECO:0000313" key="1">
    <source>
        <dbReference type="EMBL" id="GAH41274.1"/>
    </source>
</evidence>
<reference evidence="1" key="1">
    <citation type="journal article" date="2014" name="Front. Microbiol.">
        <title>High frequency of phylogenetically diverse reductive dehalogenase-homologous genes in deep subseafloor sedimentary metagenomes.</title>
        <authorList>
            <person name="Kawai M."/>
            <person name="Futagami T."/>
            <person name="Toyoda A."/>
            <person name="Takaki Y."/>
            <person name="Nishi S."/>
            <person name="Hori S."/>
            <person name="Arai W."/>
            <person name="Tsubouchi T."/>
            <person name="Morono Y."/>
            <person name="Uchiyama I."/>
            <person name="Ito T."/>
            <person name="Fujiyama A."/>
            <person name="Inagaki F."/>
            <person name="Takami H."/>
        </authorList>
    </citation>
    <scope>NUCLEOTIDE SEQUENCE</scope>
    <source>
        <strain evidence="1">Expedition CK06-06</strain>
    </source>
</reference>
<protein>
    <submittedName>
        <fullName evidence="1">Uncharacterized protein</fullName>
    </submittedName>
</protein>
<sequence>MNPFKMENKVKLCPRCKSSKIIDMGETIDCPDCRLEFAKIDIKTLESHQILAISEKLEFMRSIKNNHG</sequence>
<comment type="caution">
    <text evidence="1">The sequence shown here is derived from an EMBL/GenBank/DDBJ whole genome shotgun (WGS) entry which is preliminary data.</text>
</comment>
<accession>X1GI25</accession>